<protein>
    <submittedName>
        <fullName evidence="1">Uncharacterized protein</fullName>
    </submittedName>
</protein>
<organism evidence="1 2">
    <name type="scientific">Paenibacillus cellulosilyticus</name>
    <dbReference type="NCBI Taxonomy" id="375489"/>
    <lineage>
        <taxon>Bacteria</taxon>
        <taxon>Bacillati</taxon>
        <taxon>Bacillota</taxon>
        <taxon>Bacilli</taxon>
        <taxon>Bacillales</taxon>
        <taxon>Paenibacillaceae</taxon>
        <taxon>Paenibacillus</taxon>
    </lineage>
</organism>
<name>A0A2V2YNR9_9BACL</name>
<dbReference type="EMBL" id="QGTQ01000021">
    <property type="protein sequence ID" value="PWV97416.1"/>
    <property type="molecule type" value="Genomic_DNA"/>
</dbReference>
<dbReference type="RefSeq" id="WP_110045937.1">
    <property type="nucleotide sequence ID" value="NZ_CP054613.1"/>
</dbReference>
<evidence type="ECO:0000313" key="2">
    <source>
        <dbReference type="Proteomes" id="UP000246635"/>
    </source>
</evidence>
<dbReference type="AlphaFoldDB" id="A0A2V2YNR9"/>
<dbReference type="Proteomes" id="UP000246635">
    <property type="component" value="Unassembled WGS sequence"/>
</dbReference>
<comment type="caution">
    <text evidence="1">The sequence shown here is derived from an EMBL/GenBank/DDBJ whole genome shotgun (WGS) entry which is preliminary data.</text>
</comment>
<sequence>MAHNDELPINQDQLASAWASTLPTTINEADQAEVWPDEGDPNALRVTIHTAGHQDYSFDFKVGYVDSREVNVELIDVEKAGQSVDERTDIIQQLALDYKRHIHECAQAVNSNTHH</sequence>
<reference evidence="1 2" key="1">
    <citation type="submission" date="2018-05" db="EMBL/GenBank/DDBJ databases">
        <title>Genomic Encyclopedia of Type Strains, Phase III (KMG-III): the genomes of soil and plant-associated and newly described type strains.</title>
        <authorList>
            <person name="Whitman W."/>
        </authorList>
    </citation>
    <scope>NUCLEOTIDE SEQUENCE [LARGE SCALE GENOMIC DNA]</scope>
    <source>
        <strain evidence="1 2">CECT 5696</strain>
    </source>
</reference>
<gene>
    <name evidence="1" type="ORF">DFQ01_12159</name>
</gene>
<proteinExistence type="predicted"/>
<dbReference type="OrthoDB" id="2971377at2"/>
<accession>A0A2V2YNR9</accession>
<keyword evidence="2" id="KW-1185">Reference proteome</keyword>
<evidence type="ECO:0000313" key="1">
    <source>
        <dbReference type="EMBL" id="PWV97416.1"/>
    </source>
</evidence>